<dbReference type="GO" id="GO:0016020">
    <property type="term" value="C:membrane"/>
    <property type="evidence" value="ECO:0007669"/>
    <property type="project" value="TreeGrafter"/>
</dbReference>
<dbReference type="AlphaFoldDB" id="A0A0T6B6P7"/>
<comment type="caution">
    <text evidence="2">The sequence shown here is derived from an EMBL/GenBank/DDBJ whole genome shotgun (WGS) entry which is preliminary data.</text>
</comment>
<accession>A0A0T6B6P7</accession>
<dbReference type="InterPro" id="IPR036865">
    <property type="entry name" value="CRAL-TRIO_dom_sf"/>
</dbReference>
<dbReference type="Gene3D" id="3.40.525.10">
    <property type="entry name" value="CRAL-TRIO lipid binding domain"/>
    <property type="match status" value="1"/>
</dbReference>
<name>A0A0T6B6P7_9SCAR</name>
<dbReference type="EMBL" id="LJIG01009511">
    <property type="protein sequence ID" value="KRT82933.1"/>
    <property type="molecule type" value="Genomic_DNA"/>
</dbReference>
<dbReference type="PROSITE" id="PS50191">
    <property type="entry name" value="CRAL_TRIO"/>
    <property type="match status" value="1"/>
</dbReference>
<dbReference type="PANTHER" id="PTHR10174">
    <property type="entry name" value="ALPHA-TOCOPHEROL TRANSFER PROTEIN-RELATED"/>
    <property type="match status" value="1"/>
</dbReference>
<feature type="non-terminal residue" evidence="2">
    <location>
        <position position="1"/>
    </location>
</feature>
<dbReference type="PANTHER" id="PTHR10174:SF222">
    <property type="entry name" value="GH10083P-RELATED"/>
    <property type="match status" value="1"/>
</dbReference>
<dbReference type="Proteomes" id="UP000051574">
    <property type="component" value="Unassembled WGS sequence"/>
</dbReference>
<dbReference type="OrthoDB" id="6722538at2759"/>
<dbReference type="CDD" id="cd00170">
    <property type="entry name" value="SEC14"/>
    <property type="match status" value="1"/>
</dbReference>
<dbReference type="SMART" id="SM00516">
    <property type="entry name" value="SEC14"/>
    <property type="match status" value="1"/>
</dbReference>
<reference evidence="2 3" key="1">
    <citation type="submission" date="2015-09" db="EMBL/GenBank/DDBJ databases">
        <title>Draft genome of the scarab beetle Oryctes borbonicus.</title>
        <authorList>
            <person name="Meyer J.M."/>
            <person name="Markov G.V."/>
            <person name="Baskaran P."/>
            <person name="Herrmann M."/>
            <person name="Sommer R.J."/>
            <person name="Roedelsperger C."/>
        </authorList>
    </citation>
    <scope>NUCLEOTIDE SEQUENCE [LARGE SCALE GENOMIC DNA]</scope>
    <source>
        <strain evidence="2">OB123</strain>
        <tissue evidence="2">Whole animal</tissue>
    </source>
</reference>
<evidence type="ECO:0000259" key="1">
    <source>
        <dbReference type="PROSITE" id="PS50191"/>
    </source>
</evidence>
<evidence type="ECO:0000313" key="3">
    <source>
        <dbReference type="Proteomes" id="UP000051574"/>
    </source>
</evidence>
<dbReference type="GO" id="GO:1902936">
    <property type="term" value="F:phosphatidylinositol bisphosphate binding"/>
    <property type="evidence" value="ECO:0007669"/>
    <property type="project" value="TreeGrafter"/>
</dbReference>
<proteinExistence type="predicted"/>
<organism evidence="2 3">
    <name type="scientific">Oryctes borbonicus</name>
    <dbReference type="NCBI Taxonomy" id="1629725"/>
    <lineage>
        <taxon>Eukaryota</taxon>
        <taxon>Metazoa</taxon>
        <taxon>Ecdysozoa</taxon>
        <taxon>Arthropoda</taxon>
        <taxon>Hexapoda</taxon>
        <taxon>Insecta</taxon>
        <taxon>Pterygota</taxon>
        <taxon>Neoptera</taxon>
        <taxon>Endopterygota</taxon>
        <taxon>Coleoptera</taxon>
        <taxon>Polyphaga</taxon>
        <taxon>Scarabaeiformia</taxon>
        <taxon>Scarabaeidae</taxon>
        <taxon>Dynastinae</taxon>
        <taxon>Oryctes</taxon>
    </lineage>
</organism>
<protein>
    <submittedName>
        <fullName evidence="2">CRAL-TRIO domain containing protein</fullName>
    </submittedName>
</protein>
<dbReference type="Pfam" id="PF00650">
    <property type="entry name" value="CRAL_TRIO"/>
    <property type="match status" value="1"/>
</dbReference>
<feature type="non-terminal residue" evidence="2">
    <location>
        <position position="208"/>
    </location>
</feature>
<evidence type="ECO:0000313" key="2">
    <source>
        <dbReference type="EMBL" id="KRT82933.1"/>
    </source>
</evidence>
<gene>
    <name evidence="2" type="ORF">AMK59_4068</name>
</gene>
<keyword evidence="3" id="KW-1185">Reference proteome</keyword>
<dbReference type="InterPro" id="IPR001251">
    <property type="entry name" value="CRAL-TRIO_dom"/>
</dbReference>
<dbReference type="Gene3D" id="1.20.5.1200">
    <property type="entry name" value="Alpha-tocopherol transfer"/>
    <property type="match status" value="1"/>
</dbReference>
<sequence length="208" mass="24610">NRIITLECDLKSLEYTYIFPLPKLLPEGYRVTVHKIADPDQLDIVQLFRYIVLLFDYTIHKDNIRTGEILLYDLKEFKPQHYSKVFNLQLLKLLRFTERNFPYMIKRVYILNCDPLLKKGVNLCKGVLSEKLANRVILTTSEELPKYIPTKYLPKDYGGSGRSLEDLRDQWRKELMANEEFFLEMCKKRPSGAIPEEFKAYENEFGVD</sequence>
<dbReference type="SUPFAM" id="SSF52087">
    <property type="entry name" value="CRAL/TRIO domain"/>
    <property type="match status" value="1"/>
</dbReference>
<feature type="domain" description="CRAL-TRIO" evidence="1">
    <location>
        <begin position="6"/>
        <end position="165"/>
    </location>
</feature>